<dbReference type="Proteomes" id="UP001549921">
    <property type="component" value="Unassembled WGS sequence"/>
</dbReference>
<protein>
    <recommendedName>
        <fullName evidence="3">FLYWCH-type domain-containing protein</fullName>
    </recommendedName>
</protein>
<name>A0ABD0TSH1_LOXSC</name>
<dbReference type="Gene3D" id="2.20.25.240">
    <property type="match status" value="1"/>
</dbReference>
<gene>
    <name evidence="1" type="ORF">ABMA28_000382</name>
</gene>
<proteinExistence type="predicted"/>
<dbReference type="EMBL" id="JBEDNZ010000001">
    <property type="protein sequence ID" value="KAL0852145.1"/>
    <property type="molecule type" value="Genomic_DNA"/>
</dbReference>
<organism evidence="1 2">
    <name type="scientific">Loxostege sticticalis</name>
    <name type="common">Beet webworm moth</name>
    <dbReference type="NCBI Taxonomy" id="481309"/>
    <lineage>
        <taxon>Eukaryota</taxon>
        <taxon>Metazoa</taxon>
        <taxon>Ecdysozoa</taxon>
        <taxon>Arthropoda</taxon>
        <taxon>Hexapoda</taxon>
        <taxon>Insecta</taxon>
        <taxon>Pterygota</taxon>
        <taxon>Neoptera</taxon>
        <taxon>Endopterygota</taxon>
        <taxon>Lepidoptera</taxon>
        <taxon>Glossata</taxon>
        <taxon>Ditrysia</taxon>
        <taxon>Pyraloidea</taxon>
        <taxon>Crambidae</taxon>
        <taxon>Pyraustinae</taxon>
        <taxon>Loxostege</taxon>
    </lineage>
</organism>
<evidence type="ECO:0000313" key="2">
    <source>
        <dbReference type="Proteomes" id="UP001549921"/>
    </source>
</evidence>
<comment type="caution">
    <text evidence="1">The sequence shown here is derived from an EMBL/GenBank/DDBJ whole genome shotgun (WGS) entry which is preliminary data.</text>
</comment>
<evidence type="ECO:0000313" key="1">
    <source>
        <dbReference type="EMBL" id="KAL0852145.1"/>
    </source>
</evidence>
<sequence>MSKEIEFISTKRGGRALLSDGHRKKTYTNSDSTYWLCHNINYGCTGSVTLNVKNGVVKIKTHKETCKQDLANNKILKELDNLKEKCSHNFDSIQTQYDNMVFSLEEAGLDFVREMPKFQNIKTGLLRSNSSIEAVVPDKFKKFLLAEYSDDDKKILLFCNQRAASIKECYYHLNRCLFRKAKSLKLTTRVKKRHVARCAGLARLPKAYFRKGYEYVMSKSPSGVEITKFNKHFNHQWMAKTDFEKICCCSSSKIRTTNNIEGWHSRLNRYIGQIDEEINDAISQLNENEISVGHCIEIISPFYSNRL</sequence>
<reference evidence="1 2" key="1">
    <citation type="submission" date="2024-06" db="EMBL/GenBank/DDBJ databases">
        <title>A chromosome-level genome assembly of beet webworm, Loxostege sticticalis.</title>
        <authorList>
            <person name="Zhang Y."/>
        </authorList>
    </citation>
    <scope>NUCLEOTIDE SEQUENCE [LARGE SCALE GENOMIC DNA]</scope>
    <source>
        <strain evidence="1">AQ028</strain>
        <tissue evidence="1">Male pupae</tissue>
    </source>
</reference>
<accession>A0ABD0TSH1</accession>
<dbReference type="AlphaFoldDB" id="A0ABD0TSH1"/>
<evidence type="ECO:0008006" key="3">
    <source>
        <dbReference type="Google" id="ProtNLM"/>
    </source>
</evidence>